<sequence length="75" mass="8700">MHSKRITTWSGAERKQVAQNLSLTETQHNACDWMALQNVQSDRNGEHVEPNLVVVHTYERVIGPNDFAFVWYCLQ</sequence>
<name>A0A4C1SN16_EUMVA</name>
<protein>
    <submittedName>
        <fullName evidence="1">Uncharacterized protein</fullName>
    </submittedName>
</protein>
<reference evidence="1 2" key="1">
    <citation type="journal article" date="2019" name="Commun. Biol.">
        <title>The bagworm genome reveals a unique fibroin gene that provides high tensile strength.</title>
        <authorList>
            <person name="Kono N."/>
            <person name="Nakamura H."/>
            <person name="Ohtoshi R."/>
            <person name="Tomita M."/>
            <person name="Numata K."/>
            <person name="Arakawa K."/>
        </authorList>
    </citation>
    <scope>NUCLEOTIDE SEQUENCE [LARGE SCALE GENOMIC DNA]</scope>
</reference>
<keyword evidence="2" id="KW-1185">Reference proteome</keyword>
<comment type="caution">
    <text evidence="1">The sequence shown here is derived from an EMBL/GenBank/DDBJ whole genome shotgun (WGS) entry which is preliminary data.</text>
</comment>
<proteinExistence type="predicted"/>
<dbReference type="EMBL" id="BGZK01007317">
    <property type="protein sequence ID" value="GBP03374.1"/>
    <property type="molecule type" value="Genomic_DNA"/>
</dbReference>
<feature type="non-terminal residue" evidence="1">
    <location>
        <position position="75"/>
    </location>
</feature>
<dbReference type="Proteomes" id="UP000299102">
    <property type="component" value="Unassembled WGS sequence"/>
</dbReference>
<evidence type="ECO:0000313" key="1">
    <source>
        <dbReference type="EMBL" id="GBP03374.1"/>
    </source>
</evidence>
<dbReference type="AlphaFoldDB" id="A0A4C1SN16"/>
<organism evidence="1 2">
    <name type="scientific">Eumeta variegata</name>
    <name type="common">Bagworm moth</name>
    <name type="synonym">Eumeta japonica</name>
    <dbReference type="NCBI Taxonomy" id="151549"/>
    <lineage>
        <taxon>Eukaryota</taxon>
        <taxon>Metazoa</taxon>
        <taxon>Ecdysozoa</taxon>
        <taxon>Arthropoda</taxon>
        <taxon>Hexapoda</taxon>
        <taxon>Insecta</taxon>
        <taxon>Pterygota</taxon>
        <taxon>Neoptera</taxon>
        <taxon>Endopterygota</taxon>
        <taxon>Lepidoptera</taxon>
        <taxon>Glossata</taxon>
        <taxon>Ditrysia</taxon>
        <taxon>Tineoidea</taxon>
        <taxon>Psychidae</taxon>
        <taxon>Oiketicinae</taxon>
        <taxon>Eumeta</taxon>
    </lineage>
</organism>
<gene>
    <name evidence="1" type="ORF">EVAR_73113_1</name>
</gene>
<accession>A0A4C1SN16</accession>
<evidence type="ECO:0000313" key="2">
    <source>
        <dbReference type="Proteomes" id="UP000299102"/>
    </source>
</evidence>